<reference evidence="1" key="1">
    <citation type="journal article" date="2014" name="Front. Microbiol.">
        <title>High frequency of phylogenetically diverse reductive dehalogenase-homologous genes in deep subseafloor sedimentary metagenomes.</title>
        <authorList>
            <person name="Kawai M."/>
            <person name="Futagami T."/>
            <person name="Toyoda A."/>
            <person name="Takaki Y."/>
            <person name="Nishi S."/>
            <person name="Hori S."/>
            <person name="Arai W."/>
            <person name="Tsubouchi T."/>
            <person name="Morono Y."/>
            <person name="Uchiyama I."/>
            <person name="Ito T."/>
            <person name="Fujiyama A."/>
            <person name="Inagaki F."/>
            <person name="Takami H."/>
        </authorList>
    </citation>
    <scope>NUCLEOTIDE SEQUENCE</scope>
    <source>
        <strain evidence="1">Expedition CK06-06</strain>
    </source>
</reference>
<dbReference type="EMBL" id="BARS01047450">
    <property type="protein sequence ID" value="GAG39975.1"/>
    <property type="molecule type" value="Genomic_DNA"/>
</dbReference>
<proteinExistence type="predicted"/>
<accession>X0XA97</accession>
<organism evidence="1">
    <name type="scientific">marine sediment metagenome</name>
    <dbReference type="NCBI Taxonomy" id="412755"/>
    <lineage>
        <taxon>unclassified sequences</taxon>
        <taxon>metagenomes</taxon>
        <taxon>ecological metagenomes</taxon>
    </lineage>
</organism>
<sequence>MGTLVETKKDTMVYTPQGFVPYGALLSGMGYQDVKAIMDAQASDALLSQLETQLTPEQLEAQRLGLSVDQMKGDTEDMVRNIL</sequence>
<comment type="caution">
    <text evidence="1">The sequence shown here is derived from an EMBL/GenBank/DDBJ whole genome shotgun (WGS) entry which is preliminary data.</text>
</comment>
<feature type="non-terminal residue" evidence="1">
    <location>
        <position position="83"/>
    </location>
</feature>
<protein>
    <submittedName>
        <fullName evidence="1">Uncharacterized protein</fullName>
    </submittedName>
</protein>
<evidence type="ECO:0000313" key="1">
    <source>
        <dbReference type="EMBL" id="GAG39975.1"/>
    </source>
</evidence>
<gene>
    <name evidence="1" type="ORF">S01H1_71268</name>
</gene>
<dbReference type="AlphaFoldDB" id="X0XA97"/>
<name>X0XA97_9ZZZZ</name>